<proteinExistence type="predicted"/>
<dbReference type="RefSeq" id="WP_193806904.1">
    <property type="nucleotide sequence ID" value="NZ_CP087714.1"/>
</dbReference>
<keyword evidence="2" id="KW-1185">Reference proteome</keyword>
<gene>
    <name evidence="1" type="ORF">LPQ35_11095</name>
</gene>
<dbReference type="Gene3D" id="3.60.15.10">
    <property type="entry name" value="Ribonuclease Z/Hydroxyacylglutathione hydrolase-like"/>
    <property type="match status" value="1"/>
</dbReference>
<name>A0ABZ3H586_GEOAI</name>
<dbReference type="SUPFAM" id="SSF56281">
    <property type="entry name" value="Metallo-hydrolase/oxidoreductase"/>
    <property type="match status" value="1"/>
</dbReference>
<dbReference type="Proteomes" id="UP001492541">
    <property type="component" value="Chromosome"/>
</dbReference>
<dbReference type="GeneID" id="90450250"/>
<evidence type="ECO:0000313" key="1">
    <source>
        <dbReference type="EMBL" id="XAT63784.1"/>
    </source>
</evidence>
<evidence type="ECO:0000313" key="2">
    <source>
        <dbReference type="Proteomes" id="UP001492541"/>
    </source>
</evidence>
<accession>A0ABZ3H586</accession>
<dbReference type="InterPro" id="IPR036866">
    <property type="entry name" value="RibonucZ/Hydroxyglut_hydro"/>
</dbReference>
<protein>
    <submittedName>
        <fullName evidence="1">MBL fold metallo-hydrolase</fullName>
    </submittedName>
</protein>
<sequence length="298" mass="33782">MELLEIAESYGILVFRRRFGSRFRPHLSVRVRELNVDFHIDSSPGRGYNIITHAHTDHYGNRNMKNFKAIASVETSKILNATENQTFRGIVHQVGEKLNLSGVTIETYPTHHMHGSSAYYFRENSLLITGDVKDYSSLPQCDVLITEATYGHPVHVFNDELDRVIEVAEQGYELGVYPIGKAQRIASLLSENGIGFQASEKIGKICKVLGIEFEPGDSRLVSPREVKNGFVLSAQRFYRRRIVVSDHVDYEGIVDMVNHCDPEYVIFYHGNPTKQLIEELERDGRKVLTLGDIKVSLS</sequence>
<organism evidence="1 2">
    <name type="scientific">Geoglobus acetivorans</name>
    <dbReference type="NCBI Taxonomy" id="565033"/>
    <lineage>
        <taxon>Archaea</taxon>
        <taxon>Methanobacteriati</taxon>
        <taxon>Methanobacteriota</taxon>
        <taxon>Archaeoglobi</taxon>
        <taxon>Archaeoglobales</taxon>
        <taxon>Archaeoglobaceae</taxon>
        <taxon>Geoglobus</taxon>
    </lineage>
</organism>
<reference evidence="1 2" key="1">
    <citation type="submission" date="2021-11" db="EMBL/GenBank/DDBJ databases">
        <title>Whole genome of Geoglobus acetivorans.</title>
        <authorList>
            <person name="Liu D."/>
        </authorList>
    </citation>
    <scope>NUCLEOTIDE SEQUENCE [LARGE SCALE GENOMIC DNA]</scope>
    <source>
        <strain evidence="1 2">SBH6</strain>
    </source>
</reference>
<dbReference type="EMBL" id="CP087714">
    <property type="protein sequence ID" value="XAT63784.1"/>
    <property type="molecule type" value="Genomic_DNA"/>
</dbReference>